<evidence type="ECO:0000313" key="5">
    <source>
        <dbReference type="Proteomes" id="UP001144280"/>
    </source>
</evidence>
<evidence type="ECO:0000259" key="3">
    <source>
        <dbReference type="PROSITE" id="PS50110"/>
    </source>
</evidence>
<dbReference type="SMART" id="SM00331">
    <property type="entry name" value="PP2C_SIG"/>
    <property type="match status" value="1"/>
</dbReference>
<feature type="domain" description="Response regulatory" evidence="3">
    <location>
        <begin position="1"/>
        <end position="111"/>
    </location>
</feature>
<name>A0ABQ5QL36_9ACTN</name>
<evidence type="ECO:0000313" key="4">
    <source>
        <dbReference type="EMBL" id="GLH94989.1"/>
    </source>
</evidence>
<accession>A0ABQ5QL36</accession>
<dbReference type="InterPro" id="IPR052016">
    <property type="entry name" value="Bact_Sigma-Reg"/>
</dbReference>
<dbReference type="Gene3D" id="3.40.50.2300">
    <property type="match status" value="1"/>
</dbReference>
<evidence type="ECO:0000256" key="1">
    <source>
        <dbReference type="ARBA" id="ARBA00022801"/>
    </source>
</evidence>
<protein>
    <recommendedName>
        <fullName evidence="3">Response regulatory domain-containing protein</fullName>
    </recommendedName>
</protein>
<dbReference type="InterPro" id="IPR011006">
    <property type="entry name" value="CheY-like_superfamily"/>
</dbReference>
<dbReference type="PANTHER" id="PTHR43156">
    <property type="entry name" value="STAGE II SPORULATION PROTEIN E-RELATED"/>
    <property type="match status" value="1"/>
</dbReference>
<sequence>MADGSAAKRELLASALARSGYAVIEARTGAEALACVDAESVDLVLLDVKLPDQSGFEVCERIKEHPRHAALPVVHVSEFPVDSADRSSGADAYLTEPIDPDDLIVTVQSVLRYYRARQQAEGLAERLGRLADTTLAINLAPSVARLVEAAAAGAAKIFDGPVVATAETAQGDLLAAATNGRDAPTTVHLRKADNRPAAVGTTIRVDEPAAWPFVAWPAGDTVTVAVARLRADQPPVCVAVPTRTQMPGYPVLRQLAQAVAAATAAQRSFDDEHRIALTLQRSLLQRSLPDVAGWDVAVRYEPASADTEVGGDFYELTVIDGQLLVAIGDVAGHSLHAATVMAEVRHAVRAYAVDGHPPAAVLARVDTLLRRLLPGELATLCLLLIDPRNGKVRMASAGHPPPLVAARRGIGYKEHIAPLLGVAADRPDDLRFTLPRGGTLILYTDGLIERRDADIDAGLAALSRAAARVDADLDRFCERLVRELAPPAALDDIAVVAVRRN</sequence>
<reference evidence="4" key="1">
    <citation type="submission" date="2022-12" db="EMBL/GenBank/DDBJ databases">
        <title>New Phytohabitans aurantiacus sp. RD004123 nov., an actinomycete isolated from soil.</title>
        <authorList>
            <person name="Triningsih D.W."/>
            <person name="Harunari E."/>
            <person name="Igarashi Y."/>
        </authorList>
    </citation>
    <scope>NUCLEOTIDE SEQUENCE</scope>
    <source>
        <strain evidence="4">RD004123</strain>
    </source>
</reference>
<dbReference type="PROSITE" id="PS50110">
    <property type="entry name" value="RESPONSE_REGULATORY"/>
    <property type="match status" value="1"/>
</dbReference>
<keyword evidence="5" id="KW-1185">Reference proteome</keyword>
<dbReference type="InterPro" id="IPR001789">
    <property type="entry name" value="Sig_transdc_resp-reg_receiver"/>
</dbReference>
<dbReference type="SUPFAM" id="SSF81606">
    <property type="entry name" value="PP2C-like"/>
    <property type="match status" value="1"/>
</dbReference>
<dbReference type="InterPro" id="IPR001932">
    <property type="entry name" value="PPM-type_phosphatase-like_dom"/>
</dbReference>
<keyword evidence="2" id="KW-0597">Phosphoprotein</keyword>
<dbReference type="InterPro" id="IPR036457">
    <property type="entry name" value="PPM-type-like_dom_sf"/>
</dbReference>
<dbReference type="Pfam" id="PF07228">
    <property type="entry name" value="SpoIIE"/>
    <property type="match status" value="1"/>
</dbReference>
<evidence type="ECO:0000256" key="2">
    <source>
        <dbReference type="PROSITE-ProRule" id="PRU00169"/>
    </source>
</evidence>
<dbReference type="SMART" id="SM00448">
    <property type="entry name" value="REC"/>
    <property type="match status" value="1"/>
</dbReference>
<gene>
    <name evidence="4" type="ORF">Pa4123_02610</name>
</gene>
<dbReference type="EMBL" id="BSDI01000001">
    <property type="protein sequence ID" value="GLH94989.1"/>
    <property type="molecule type" value="Genomic_DNA"/>
</dbReference>
<dbReference type="Pfam" id="PF00072">
    <property type="entry name" value="Response_reg"/>
    <property type="match status" value="1"/>
</dbReference>
<dbReference type="PANTHER" id="PTHR43156:SF2">
    <property type="entry name" value="STAGE II SPORULATION PROTEIN E"/>
    <property type="match status" value="1"/>
</dbReference>
<dbReference type="Gene3D" id="3.60.40.10">
    <property type="entry name" value="PPM-type phosphatase domain"/>
    <property type="match status" value="1"/>
</dbReference>
<comment type="caution">
    <text evidence="4">The sequence shown here is derived from an EMBL/GenBank/DDBJ whole genome shotgun (WGS) entry which is preliminary data.</text>
</comment>
<feature type="modified residue" description="4-aspartylphosphate" evidence="2">
    <location>
        <position position="47"/>
    </location>
</feature>
<dbReference type="SUPFAM" id="SSF52172">
    <property type="entry name" value="CheY-like"/>
    <property type="match status" value="1"/>
</dbReference>
<proteinExistence type="predicted"/>
<keyword evidence="1" id="KW-0378">Hydrolase</keyword>
<dbReference type="Proteomes" id="UP001144280">
    <property type="component" value="Unassembled WGS sequence"/>
</dbReference>
<organism evidence="4 5">
    <name type="scientific">Phytohabitans aurantiacus</name>
    <dbReference type="NCBI Taxonomy" id="3016789"/>
    <lineage>
        <taxon>Bacteria</taxon>
        <taxon>Bacillati</taxon>
        <taxon>Actinomycetota</taxon>
        <taxon>Actinomycetes</taxon>
        <taxon>Micromonosporales</taxon>
        <taxon>Micromonosporaceae</taxon>
    </lineage>
</organism>